<dbReference type="PANTHER" id="PTHR43065:SF42">
    <property type="entry name" value="TWO-COMPONENT SENSOR PPRA"/>
    <property type="match status" value="1"/>
</dbReference>
<evidence type="ECO:0000256" key="4">
    <source>
        <dbReference type="SAM" id="Phobius"/>
    </source>
</evidence>
<keyword evidence="7" id="KW-1185">Reference proteome</keyword>
<organism evidence="6 7">
    <name type="scientific">Helicobacter apodemus</name>
    <dbReference type="NCBI Taxonomy" id="135569"/>
    <lineage>
        <taxon>Bacteria</taxon>
        <taxon>Pseudomonadati</taxon>
        <taxon>Campylobacterota</taxon>
        <taxon>Epsilonproteobacteria</taxon>
        <taxon>Campylobacterales</taxon>
        <taxon>Helicobacteraceae</taxon>
        <taxon>Helicobacter</taxon>
    </lineage>
</organism>
<dbReference type="SUPFAM" id="SSF55874">
    <property type="entry name" value="ATPase domain of HSP90 chaperone/DNA topoisomerase II/histidine kinase"/>
    <property type="match status" value="1"/>
</dbReference>
<feature type="domain" description="Histidine kinase" evidence="5">
    <location>
        <begin position="287"/>
        <end position="525"/>
    </location>
</feature>
<evidence type="ECO:0000256" key="1">
    <source>
        <dbReference type="ARBA" id="ARBA00000085"/>
    </source>
</evidence>
<evidence type="ECO:0000259" key="5">
    <source>
        <dbReference type="PROSITE" id="PS50109"/>
    </source>
</evidence>
<dbReference type="Gene3D" id="1.10.287.130">
    <property type="match status" value="1"/>
</dbReference>
<feature type="transmembrane region" description="Helical" evidence="4">
    <location>
        <begin position="15"/>
        <end position="37"/>
    </location>
</feature>
<keyword evidence="6" id="KW-0808">Transferase</keyword>
<evidence type="ECO:0000313" key="7">
    <source>
        <dbReference type="Proteomes" id="UP000029920"/>
    </source>
</evidence>
<gene>
    <name evidence="6" type="ORF">LS72_005895</name>
</gene>
<keyword evidence="4" id="KW-1133">Transmembrane helix</keyword>
<comment type="catalytic activity">
    <reaction evidence="1">
        <text>ATP + protein L-histidine = ADP + protein N-phospho-L-histidine.</text>
        <dbReference type="EC" id="2.7.13.3"/>
    </reaction>
</comment>
<dbReference type="GO" id="GO:0000155">
    <property type="term" value="F:phosphorelay sensor kinase activity"/>
    <property type="evidence" value="ECO:0007669"/>
    <property type="project" value="InterPro"/>
</dbReference>
<comment type="caution">
    <text evidence="6">The sequence shown here is derived from an EMBL/GenBank/DDBJ whole genome shotgun (WGS) entry which is preliminary data.</text>
</comment>
<dbReference type="InterPro" id="IPR036890">
    <property type="entry name" value="HATPase_C_sf"/>
</dbReference>
<keyword evidence="3" id="KW-0175">Coiled coil</keyword>
<dbReference type="InterPro" id="IPR005467">
    <property type="entry name" value="His_kinase_dom"/>
</dbReference>
<dbReference type="InterPro" id="IPR003661">
    <property type="entry name" value="HisK_dim/P_dom"/>
</dbReference>
<evidence type="ECO:0000256" key="3">
    <source>
        <dbReference type="SAM" id="Coils"/>
    </source>
</evidence>
<keyword evidence="6" id="KW-0418">Kinase</keyword>
<feature type="coiled-coil region" evidence="3">
    <location>
        <begin position="233"/>
        <end position="264"/>
    </location>
</feature>
<dbReference type="SMART" id="SM00387">
    <property type="entry name" value="HATPase_c"/>
    <property type="match status" value="1"/>
</dbReference>
<dbReference type="Pfam" id="PF02518">
    <property type="entry name" value="HATPase_c"/>
    <property type="match status" value="1"/>
</dbReference>
<evidence type="ECO:0000256" key="2">
    <source>
        <dbReference type="ARBA" id="ARBA00012438"/>
    </source>
</evidence>
<dbReference type="EC" id="2.7.13.3" evidence="2"/>
<dbReference type="RefSeq" id="WP_138155173.1">
    <property type="nucleotide sequence ID" value="NZ_JRPC02000013.1"/>
</dbReference>
<dbReference type="CDD" id="cd00082">
    <property type="entry name" value="HisKA"/>
    <property type="match status" value="1"/>
</dbReference>
<dbReference type="Gene3D" id="3.30.565.10">
    <property type="entry name" value="Histidine kinase-like ATPase, C-terminal domain"/>
    <property type="match status" value="1"/>
</dbReference>
<protein>
    <recommendedName>
        <fullName evidence="2">histidine kinase</fullName>
        <ecNumber evidence="2">2.7.13.3</ecNumber>
    </recommendedName>
</protein>
<keyword evidence="4" id="KW-0812">Transmembrane</keyword>
<feature type="transmembrane region" description="Helical" evidence="4">
    <location>
        <begin position="202"/>
        <end position="226"/>
    </location>
</feature>
<keyword evidence="4" id="KW-0472">Membrane</keyword>
<dbReference type="PANTHER" id="PTHR43065">
    <property type="entry name" value="SENSOR HISTIDINE KINASE"/>
    <property type="match status" value="1"/>
</dbReference>
<dbReference type="EMBL" id="JRPC02000013">
    <property type="protein sequence ID" value="TLE15767.1"/>
    <property type="molecule type" value="Genomic_DNA"/>
</dbReference>
<dbReference type="InterPro" id="IPR003594">
    <property type="entry name" value="HATPase_dom"/>
</dbReference>
<dbReference type="PROSITE" id="PS50109">
    <property type="entry name" value="HIS_KIN"/>
    <property type="match status" value="1"/>
</dbReference>
<proteinExistence type="predicted"/>
<dbReference type="SUPFAM" id="SSF47384">
    <property type="entry name" value="Homodimeric domain of signal transducing histidine kinase"/>
    <property type="match status" value="1"/>
</dbReference>
<evidence type="ECO:0000313" key="6">
    <source>
        <dbReference type="EMBL" id="TLE15767.1"/>
    </source>
</evidence>
<dbReference type="Proteomes" id="UP000029920">
    <property type="component" value="Unassembled WGS sequence"/>
</dbReference>
<dbReference type="InterPro" id="IPR036097">
    <property type="entry name" value="HisK_dim/P_sf"/>
</dbReference>
<name>A0A4U8UEC6_9HELI</name>
<sequence>MGKTKLFGTSLEAKARILVFNIASGLLSLAIISYIFYFSLKSDYDSLFTQYNHSLIELEAIRQIINQMQNLPSIEEEKIIFLENQEKIQEIWENYQQSQSHLANHNILRELGLRIYHFFIEETKTTKERDILKSNLENSQNLNRQIQEFLTPLNGILGGENIQEESLKTSINQLNRQISKIISNNLKLIEIEKERNNILYNILHKVVLGIMCLIMLITLCLSFLILQNIKTLHMLLESKVQEKTKELQNLNNSLQETIEKEVLESRKKDQIMYQQARLASMGEMIGNIAHQWRQPLNALMLLIQTFKVKSQNGKLTKDFIDTQVEDGLKIAKKMSRTIEDFRNFFHNSSQKESFNLKENLEDSISLVDAFLKQSEIELNILCPQTTMLYGYKNAFSQVILNLIKNAQDVLQERKIPNPKILILVIEEPVIQKDYVKIFFMDNAGGVKLDDIQKIFEPYFTTKHKSVGTGIGLYMSKQIIEKQMQGSIEVKNTYWRATLPMLPQPFKVLENDFYGAQFIISIPTKNNENDEQQNLGR</sequence>
<reference evidence="6 7" key="1">
    <citation type="journal article" date="2014" name="Genome Announc.">
        <title>Draft genome sequences of eight enterohepatic helicobacter species isolated from both laboratory and wild rodents.</title>
        <authorList>
            <person name="Sheh A."/>
            <person name="Shen Z."/>
            <person name="Fox J.G."/>
        </authorList>
    </citation>
    <scope>NUCLEOTIDE SEQUENCE [LARGE SCALE GENOMIC DNA]</scope>
    <source>
        <strain evidence="6 7">MIT-03-7007</strain>
    </source>
</reference>
<accession>A0A4U8UEC6</accession>
<dbReference type="AlphaFoldDB" id="A0A4U8UEC6"/>